<evidence type="ECO:0000256" key="4">
    <source>
        <dbReference type="PROSITE-ProRule" id="PRU00409"/>
    </source>
</evidence>
<dbReference type="SUPFAM" id="SSF56059">
    <property type="entry name" value="Glutathione synthetase ATP-binding domain-like"/>
    <property type="match status" value="1"/>
</dbReference>
<dbReference type="Gene3D" id="3.30.470.20">
    <property type="entry name" value="ATP-grasp fold, B domain"/>
    <property type="match status" value="1"/>
</dbReference>
<dbReference type="InterPro" id="IPR013815">
    <property type="entry name" value="ATP_grasp_subdomain_1"/>
</dbReference>
<accession>A0A9E2L1F0</accession>
<dbReference type="PANTHER" id="PTHR43585">
    <property type="entry name" value="FUMIPYRROLE BIOSYNTHESIS PROTEIN C"/>
    <property type="match status" value="1"/>
</dbReference>
<protein>
    <submittedName>
        <fullName evidence="6">ATP-grasp domain-containing protein</fullName>
    </submittedName>
</protein>
<dbReference type="Pfam" id="PF13535">
    <property type="entry name" value="ATP-grasp_4"/>
    <property type="match status" value="1"/>
</dbReference>
<evidence type="ECO:0000313" key="6">
    <source>
        <dbReference type="EMBL" id="MBU3843229.1"/>
    </source>
</evidence>
<organism evidence="6 7">
    <name type="scientific">Candidatus Fusobacterium pullicola</name>
    <dbReference type="NCBI Taxonomy" id="2838601"/>
    <lineage>
        <taxon>Bacteria</taxon>
        <taxon>Fusobacteriati</taxon>
        <taxon>Fusobacteriota</taxon>
        <taxon>Fusobacteriia</taxon>
        <taxon>Fusobacteriales</taxon>
        <taxon>Fusobacteriaceae</taxon>
        <taxon>Fusobacterium</taxon>
    </lineage>
</organism>
<dbReference type="GO" id="GO:0016874">
    <property type="term" value="F:ligase activity"/>
    <property type="evidence" value="ECO:0007669"/>
    <property type="project" value="UniProtKB-KW"/>
</dbReference>
<evidence type="ECO:0000256" key="3">
    <source>
        <dbReference type="ARBA" id="ARBA00022840"/>
    </source>
</evidence>
<dbReference type="EMBL" id="JAHLFN010000084">
    <property type="protein sequence ID" value="MBU3843229.1"/>
    <property type="molecule type" value="Genomic_DNA"/>
</dbReference>
<dbReference type="InterPro" id="IPR052032">
    <property type="entry name" value="ATP-dep_AA_Ligase"/>
</dbReference>
<reference evidence="6" key="1">
    <citation type="journal article" date="2021" name="PeerJ">
        <title>Extensive microbial diversity within the chicken gut microbiome revealed by metagenomics and culture.</title>
        <authorList>
            <person name="Gilroy R."/>
            <person name="Ravi A."/>
            <person name="Getino M."/>
            <person name="Pursley I."/>
            <person name="Horton D.L."/>
            <person name="Alikhan N.F."/>
            <person name="Baker D."/>
            <person name="Gharbi K."/>
            <person name="Hall N."/>
            <person name="Watson M."/>
            <person name="Adriaenssens E.M."/>
            <person name="Foster-Nyarko E."/>
            <person name="Jarju S."/>
            <person name="Secka A."/>
            <person name="Antonio M."/>
            <person name="Oren A."/>
            <person name="Chaudhuri R.R."/>
            <person name="La Ragione R."/>
            <person name="Hildebrand F."/>
            <person name="Pallen M.J."/>
        </authorList>
    </citation>
    <scope>NUCLEOTIDE SEQUENCE</scope>
    <source>
        <strain evidence="6">A6-441</strain>
    </source>
</reference>
<proteinExistence type="predicted"/>
<sequence length="431" mass="49577">MKKNILVLYSDNPSRLAHINKINSLRKHYSFTLILDKKDFKEWLSKFVDNIITIEMNRSLLDIEDIVKKIEKIGKPDGILNLSELCVPLHSALATIFNLPGMKSDKALIARNKYLMRQFSKELEIPIPKFILVDDKFEEKVKELTFPIILKPTIGGGSGIVRRFETLSELLEKKEEFLSLGVMYSKDPLFNEHLNHNNLLFLAEEIIGGEILYPSLLPYKIGEISVESIFFDNQTHILAIHDKNIPNNGPYFEEYMWSTPSRIPQNLIEKAFKYVDKIHRNLGSYVLHTEFRTFKDELILIEFGARLGGGPIYSSVLTSTTNDYIEILIDLSLGERPKLKKGISYPTLTHCLWAQKQGKLKNISGLSKGVFRPFYYDIQIYDDIGDLLLRAPKSTRANGHIVFKNDLDNDFEKLETSVMEAIETIKFNIEE</sequence>
<gene>
    <name evidence="6" type="ORF">IAA47_09670</name>
</gene>
<dbReference type="PROSITE" id="PS50975">
    <property type="entry name" value="ATP_GRASP"/>
    <property type="match status" value="1"/>
</dbReference>
<evidence type="ECO:0000259" key="5">
    <source>
        <dbReference type="PROSITE" id="PS50975"/>
    </source>
</evidence>
<dbReference type="PANTHER" id="PTHR43585:SF2">
    <property type="entry name" value="ATP-GRASP ENZYME FSQD"/>
    <property type="match status" value="1"/>
</dbReference>
<dbReference type="Proteomes" id="UP000724657">
    <property type="component" value="Unassembled WGS sequence"/>
</dbReference>
<keyword evidence="1" id="KW-0436">Ligase</keyword>
<dbReference type="Gene3D" id="3.40.50.20">
    <property type="match status" value="1"/>
</dbReference>
<dbReference type="GO" id="GO:0046872">
    <property type="term" value="F:metal ion binding"/>
    <property type="evidence" value="ECO:0007669"/>
    <property type="project" value="InterPro"/>
</dbReference>
<dbReference type="InterPro" id="IPR011761">
    <property type="entry name" value="ATP-grasp"/>
</dbReference>
<reference evidence="6" key="2">
    <citation type="submission" date="2021-04" db="EMBL/GenBank/DDBJ databases">
        <authorList>
            <person name="Gilroy R."/>
        </authorList>
    </citation>
    <scope>NUCLEOTIDE SEQUENCE</scope>
    <source>
        <strain evidence="6">A6-441</strain>
    </source>
</reference>
<evidence type="ECO:0000313" key="7">
    <source>
        <dbReference type="Proteomes" id="UP000724657"/>
    </source>
</evidence>
<evidence type="ECO:0000256" key="1">
    <source>
        <dbReference type="ARBA" id="ARBA00022598"/>
    </source>
</evidence>
<evidence type="ECO:0000256" key="2">
    <source>
        <dbReference type="ARBA" id="ARBA00022741"/>
    </source>
</evidence>
<dbReference type="GO" id="GO:0005524">
    <property type="term" value="F:ATP binding"/>
    <property type="evidence" value="ECO:0007669"/>
    <property type="project" value="UniProtKB-UniRule"/>
</dbReference>
<dbReference type="Gene3D" id="3.30.1490.20">
    <property type="entry name" value="ATP-grasp fold, A domain"/>
    <property type="match status" value="1"/>
</dbReference>
<keyword evidence="3 4" id="KW-0067">ATP-binding</keyword>
<feature type="domain" description="ATP-grasp" evidence="5">
    <location>
        <begin position="117"/>
        <end position="333"/>
    </location>
</feature>
<comment type="caution">
    <text evidence="6">The sequence shown here is derived from an EMBL/GenBank/DDBJ whole genome shotgun (WGS) entry which is preliminary data.</text>
</comment>
<dbReference type="AlphaFoldDB" id="A0A9E2L1F0"/>
<name>A0A9E2L1F0_9FUSO</name>
<keyword evidence="2 4" id="KW-0547">Nucleotide-binding</keyword>